<evidence type="ECO:0000256" key="10">
    <source>
        <dbReference type="ARBA" id="ARBA00023310"/>
    </source>
</evidence>
<evidence type="ECO:0000256" key="5">
    <source>
        <dbReference type="ARBA" id="ARBA00022781"/>
    </source>
</evidence>
<evidence type="ECO:0000256" key="7">
    <source>
        <dbReference type="ARBA" id="ARBA00023065"/>
    </source>
</evidence>
<protein>
    <submittedName>
        <fullName evidence="13">ATP synthase alpha chain</fullName>
        <ecNumber evidence="13">3.6.3.14</ecNumber>
    </submittedName>
</protein>
<name>A0A3B1DCN2_9ZZZZ</name>
<dbReference type="EC" id="3.6.3.14" evidence="13"/>
<dbReference type="CDD" id="cd01132">
    <property type="entry name" value="F1-ATPase_alpha_CD"/>
    <property type="match status" value="1"/>
</dbReference>
<dbReference type="SUPFAM" id="SSF47917">
    <property type="entry name" value="C-terminal domain of alpha and beta subunits of F1 ATP synthase"/>
    <property type="match status" value="1"/>
</dbReference>
<dbReference type="InterPro" id="IPR036121">
    <property type="entry name" value="ATPase_F1/V1/A1_a/bsu_N_sf"/>
</dbReference>
<keyword evidence="13" id="KW-0378">Hydrolase</keyword>
<evidence type="ECO:0000256" key="4">
    <source>
        <dbReference type="ARBA" id="ARBA00022741"/>
    </source>
</evidence>
<dbReference type="InterPro" id="IPR027417">
    <property type="entry name" value="P-loop_NTPase"/>
</dbReference>
<reference evidence="13" key="1">
    <citation type="submission" date="2018-06" db="EMBL/GenBank/DDBJ databases">
        <authorList>
            <person name="Zhirakovskaya E."/>
        </authorList>
    </citation>
    <scope>NUCLEOTIDE SEQUENCE</scope>
</reference>
<dbReference type="GO" id="GO:0045259">
    <property type="term" value="C:proton-transporting ATP synthase complex"/>
    <property type="evidence" value="ECO:0007669"/>
    <property type="project" value="UniProtKB-KW"/>
</dbReference>
<evidence type="ECO:0000313" key="13">
    <source>
        <dbReference type="EMBL" id="VAX36611.1"/>
    </source>
</evidence>
<keyword evidence="4" id="KW-0547">Nucleotide-binding</keyword>
<dbReference type="GO" id="GO:0046933">
    <property type="term" value="F:proton-transporting ATP synthase activity, rotational mechanism"/>
    <property type="evidence" value="ECO:0007669"/>
    <property type="project" value="InterPro"/>
</dbReference>
<evidence type="ECO:0000256" key="3">
    <source>
        <dbReference type="ARBA" id="ARBA00022448"/>
    </source>
</evidence>
<dbReference type="GO" id="GO:0005524">
    <property type="term" value="F:ATP binding"/>
    <property type="evidence" value="ECO:0007669"/>
    <property type="project" value="UniProtKB-KW"/>
</dbReference>
<keyword evidence="7" id="KW-0406">Ion transport</keyword>
<keyword evidence="9" id="KW-0139">CF(1)</keyword>
<feature type="domain" description="ATPase F1/V1/A1 complex alpha/beta subunit nucleotide-binding" evidence="11">
    <location>
        <begin position="130"/>
        <end position="345"/>
    </location>
</feature>
<comment type="subcellular location">
    <subcellularLocation>
        <location evidence="1">Membrane</location>
    </subcellularLocation>
</comment>
<dbReference type="Pfam" id="PF00306">
    <property type="entry name" value="ATP-synt_ab_C"/>
    <property type="match status" value="1"/>
</dbReference>
<dbReference type="Gene3D" id="2.40.30.20">
    <property type="match status" value="1"/>
</dbReference>
<dbReference type="InterPro" id="IPR033732">
    <property type="entry name" value="ATP_synth_F1_a_nt-bd_dom"/>
</dbReference>
<evidence type="ECO:0000256" key="9">
    <source>
        <dbReference type="ARBA" id="ARBA00023196"/>
    </source>
</evidence>
<sequence length="517" mass="57500">MAELRYTEIGKVKSIRGCIVVVEGFTSCINGQLVHFGFGTSGTILGFDEKEAHVLIVKQIEEIKTGDEVQASLEPFNVPVGENFIGRIVTSLCEPFDGLGPIKEDAYYPIFPAAPGILERQVLSHPLETGTKVLDSMIPVGLGQRQLILGNKMTGKTTIVTDTILNQKNTEIICIYCAIGKARSQLARVVQLFQDNDAFEYTTIVAAPSSTPPGQQYLAPYVACSLGEYFMQRGKHVFIGFDDFTKHAWCYREISLLLGRPPGRDSYPGDIFYLHSKMIERACYLDEERGGGSMTFLPIVEILEGDLTAFVPSNLVSMTDGQIMLDSAMFGEGQKPALDLGLSVSRTGTKVQWPIVKDMSGPLRLEYLQFRETKKASRLRSGPQSDEVIEKFKNGDILTKLLQQDKDSPVPMEGLVFILFAFKEKHFHDLEAEQIDQFQEEILAFAEKKDANFLKILRERRKMDDEIQKGLASITEAYINKLKGISDEEVEKQQEDITTDIGAEVLKAAAAVKNKSA</sequence>
<dbReference type="FunFam" id="3.40.50.300:FF:002432">
    <property type="entry name" value="ATP synthase subunit alpha, mitochondrial"/>
    <property type="match status" value="1"/>
</dbReference>
<keyword evidence="10" id="KW-0066">ATP synthesis</keyword>
<dbReference type="EMBL" id="UOGJ01000102">
    <property type="protein sequence ID" value="VAX36611.1"/>
    <property type="molecule type" value="Genomic_DNA"/>
</dbReference>
<keyword evidence="5" id="KW-0375">Hydrogen ion transport</keyword>
<evidence type="ECO:0000256" key="6">
    <source>
        <dbReference type="ARBA" id="ARBA00022840"/>
    </source>
</evidence>
<dbReference type="InterPro" id="IPR000194">
    <property type="entry name" value="ATPase_F1/V1/A1_a/bsu_nucl-bd"/>
</dbReference>
<keyword evidence="6" id="KW-0067">ATP-binding</keyword>
<dbReference type="InterPro" id="IPR000793">
    <property type="entry name" value="ATP_synth_asu_C"/>
</dbReference>
<dbReference type="SUPFAM" id="SSF50615">
    <property type="entry name" value="N-terminal domain of alpha and beta subunits of F1 ATP synthase"/>
    <property type="match status" value="1"/>
</dbReference>
<dbReference type="NCBIfam" id="TIGR00962">
    <property type="entry name" value="atpA"/>
    <property type="match status" value="1"/>
</dbReference>
<evidence type="ECO:0000256" key="1">
    <source>
        <dbReference type="ARBA" id="ARBA00004370"/>
    </source>
</evidence>
<dbReference type="GO" id="GO:0016787">
    <property type="term" value="F:hydrolase activity"/>
    <property type="evidence" value="ECO:0007669"/>
    <property type="project" value="UniProtKB-KW"/>
</dbReference>
<gene>
    <name evidence="13" type="ORF">MNBD_UNCLBAC01-366</name>
</gene>
<dbReference type="Gene3D" id="3.40.50.300">
    <property type="entry name" value="P-loop containing nucleotide triphosphate hydrolases"/>
    <property type="match status" value="1"/>
</dbReference>
<dbReference type="Pfam" id="PF00006">
    <property type="entry name" value="ATP-synt_ab"/>
    <property type="match status" value="1"/>
</dbReference>
<dbReference type="InterPro" id="IPR005294">
    <property type="entry name" value="ATP_synth_F1_asu"/>
</dbReference>
<feature type="domain" description="ATP synthase alpha subunit C-terminal" evidence="12">
    <location>
        <begin position="352"/>
        <end position="477"/>
    </location>
</feature>
<evidence type="ECO:0000256" key="8">
    <source>
        <dbReference type="ARBA" id="ARBA00023136"/>
    </source>
</evidence>
<proteinExistence type="inferred from homology"/>
<dbReference type="InterPro" id="IPR038376">
    <property type="entry name" value="ATP_synth_asu_C_sf"/>
</dbReference>
<dbReference type="Gene3D" id="1.20.150.20">
    <property type="entry name" value="ATP synthase alpha/beta chain, C-terminal domain"/>
    <property type="match status" value="1"/>
</dbReference>
<accession>A0A3B1DCN2</accession>
<organism evidence="13">
    <name type="scientific">hydrothermal vent metagenome</name>
    <dbReference type="NCBI Taxonomy" id="652676"/>
    <lineage>
        <taxon>unclassified sequences</taxon>
        <taxon>metagenomes</taxon>
        <taxon>ecological metagenomes</taxon>
    </lineage>
</organism>
<evidence type="ECO:0000256" key="2">
    <source>
        <dbReference type="ARBA" id="ARBA00008936"/>
    </source>
</evidence>
<dbReference type="GO" id="GO:0043531">
    <property type="term" value="F:ADP binding"/>
    <property type="evidence" value="ECO:0007669"/>
    <property type="project" value="TreeGrafter"/>
</dbReference>
<evidence type="ECO:0000259" key="12">
    <source>
        <dbReference type="Pfam" id="PF00306"/>
    </source>
</evidence>
<dbReference type="PANTHER" id="PTHR48082:SF2">
    <property type="entry name" value="ATP SYNTHASE SUBUNIT ALPHA, MITOCHONDRIAL"/>
    <property type="match status" value="1"/>
</dbReference>
<dbReference type="PANTHER" id="PTHR48082">
    <property type="entry name" value="ATP SYNTHASE SUBUNIT ALPHA, MITOCHONDRIAL"/>
    <property type="match status" value="1"/>
</dbReference>
<keyword evidence="8" id="KW-0472">Membrane</keyword>
<keyword evidence="3" id="KW-0813">Transport</keyword>
<dbReference type="InterPro" id="IPR023366">
    <property type="entry name" value="ATP_synth_asu-like_sf"/>
</dbReference>
<evidence type="ECO:0000259" key="11">
    <source>
        <dbReference type="Pfam" id="PF00006"/>
    </source>
</evidence>
<dbReference type="AlphaFoldDB" id="A0A3B1DCN2"/>
<comment type="similarity">
    <text evidence="2">Belongs to the ATPase alpha/beta chains family.</text>
</comment>
<dbReference type="SUPFAM" id="SSF52540">
    <property type="entry name" value="P-loop containing nucleoside triphosphate hydrolases"/>
    <property type="match status" value="1"/>
</dbReference>